<dbReference type="EMBL" id="GIKN01007458">
    <property type="protein sequence ID" value="NIE49731.1"/>
    <property type="molecule type" value="Transcribed_RNA"/>
</dbReference>
<keyword evidence="1" id="KW-1133">Transmembrane helix</keyword>
<keyword evidence="1" id="KW-0812">Transmembrane</keyword>
<evidence type="ECO:0000313" key="2">
    <source>
        <dbReference type="EMBL" id="NIE49731.1"/>
    </source>
</evidence>
<keyword evidence="1" id="KW-0472">Membrane</keyword>
<accession>A0A6G5AFF4</accession>
<sequence>MERTTHLCLAQAHLFFRREHSVPLHRVICKRQAEQCRLLAGLAMFLSATRKRSTRCENGKCPYLLSTAFLYWISYFFVHYINHLRGTPVMRTHSFVFPSLGLSILCFRTIISMQSAATLFCFYSYCHMRLYISPLSFLASMLPHIFHRATHFKLHSLLLQSRNGPALRSQEINAPIS</sequence>
<reference evidence="2" key="1">
    <citation type="submission" date="2020-03" db="EMBL/GenBank/DDBJ databases">
        <title>A transcriptome and proteome of the tick Rhipicephalus microplus shaped by the genetic composition of its hosts and developmental stage.</title>
        <authorList>
            <person name="Garcia G.R."/>
            <person name="Ribeiro J.M.C."/>
            <person name="Maruyama S.R."/>
            <person name="Gardinasse L.G."/>
            <person name="Nelson K."/>
            <person name="Ferreira B.R."/>
            <person name="Andrade T.G."/>
            <person name="Santos I.K.F.M."/>
        </authorList>
    </citation>
    <scope>NUCLEOTIDE SEQUENCE</scope>
    <source>
        <strain evidence="2">NSGR</strain>
        <tissue evidence="2">Salivary glands</tissue>
    </source>
</reference>
<dbReference type="AlphaFoldDB" id="A0A6G5AFF4"/>
<evidence type="ECO:0000256" key="1">
    <source>
        <dbReference type="SAM" id="Phobius"/>
    </source>
</evidence>
<protein>
    <submittedName>
        <fullName evidence="2">Uncharacterized protein</fullName>
    </submittedName>
</protein>
<organism evidence="2">
    <name type="scientific">Rhipicephalus microplus</name>
    <name type="common">Cattle tick</name>
    <name type="synonym">Boophilus microplus</name>
    <dbReference type="NCBI Taxonomy" id="6941"/>
    <lineage>
        <taxon>Eukaryota</taxon>
        <taxon>Metazoa</taxon>
        <taxon>Ecdysozoa</taxon>
        <taxon>Arthropoda</taxon>
        <taxon>Chelicerata</taxon>
        <taxon>Arachnida</taxon>
        <taxon>Acari</taxon>
        <taxon>Parasitiformes</taxon>
        <taxon>Ixodida</taxon>
        <taxon>Ixodoidea</taxon>
        <taxon>Ixodidae</taxon>
        <taxon>Rhipicephalinae</taxon>
        <taxon>Rhipicephalus</taxon>
        <taxon>Boophilus</taxon>
    </lineage>
</organism>
<proteinExistence type="predicted"/>
<feature type="transmembrane region" description="Helical" evidence="1">
    <location>
        <begin position="101"/>
        <end position="126"/>
    </location>
</feature>
<name>A0A6G5AFF4_RHIMP</name>
<feature type="transmembrane region" description="Helical" evidence="1">
    <location>
        <begin position="61"/>
        <end position="81"/>
    </location>
</feature>